<dbReference type="InterPro" id="IPR007214">
    <property type="entry name" value="YbaK/aa-tRNA-synth-assoc-dom"/>
</dbReference>
<feature type="domain" description="YbaK/aminoacyl-tRNA synthetase-associated" evidence="1">
    <location>
        <begin position="29"/>
        <end position="148"/>
    </location>
</feature>
<name>A0A7X8YDD0_9MICC</name>
<proteinExistence type="predicted"/>
<evidence type="ECO:0000259" key="1">
    <source>
        <dbReference type="Pfam" id="PF04073"/>
    </source>
</evidence>
<sequence length="161" mass="16966">MSELSGRDRVAAAAEARGVSVEFTERGQATSLEEAAANLEVSPGEIVKTLVAKAKLTQTTSEHSYVLALIPGDKQVDWAKLRKLAGMKKMSMASPDEGFAATGYRPGTINPFGTAEELPIYADASISGQVSLGAGEPDLNLFVDAEELFSAFNVTLGDISK</sequence>
<dbReference type="Gene3D" id="3.90.960.10">
    <property type="entry name" value="YbaK/aminoacyl-tRNA synthetase-associated domain"/>
    <property type="match status" value="1"/>
</dbReference>
<dbReference type="GO" id="GO:0002161">
    <property type="term" value="F:aminoacyl-tRNA deacylase activity"/>
    <property type="evidence" value="ECO:0007669"/>
    <property type="project" value="InterPro"/>
</dbReference>
<dbReference type="Pfam" id="PF04073">
    <property type="entry name" value="tRNA_edit"/>
    <property type="match status" value="1"/>
</dbReference>
<evidence type="ECO:0000313" key="3">
    <source>
        <dbReference type="Proteomes" id="UP000523139"/>
    </source>
</evidence>
<keyword evidence="3" id="KW-1185">Reference proteome</keyword>
<evidence type="ECO:0000313" key="2">
    <source>
        <dbReference type="EMBL" id="NLS09533.1"/>
    </source>
</evidence>
<dbReference type="PANTHER" id="PTHR30411">
    <property type="entry name" value="CYTOPLASMIC PROTEIN"/>
    <property type="match status" value="1"/>
</dbReference>
<dbReference type="RefSeq" id="WP_168887037.1">
    <property type="nucleotide sequence ID" value="NZ_JABAHY010000004.1"/>
</dbReference>
<dbReference type="EMBL" id="JABAHY010000004">
    <property type="protein sequence ID" value="NLS09533.1"/>
    <property type="molecule type" value="Genomic_DNA"/>
</dbReference>
<organism evidence="2 3">
    <name type="scientific">Nesterenkonia sedimenti</name>
    <dbReference type="NCBI Taxonomy" id="1463632"/>
    <lineage>
        <taxon>Bacteria</taxon>
        <taxon>Bacillati</taxon>
        <taxon>Actinomycetota</taxon>
        <taxon>Actinomycetes</taxon>
        <taxon>Micrococcales</taxon>
        <taxon>Micrococcaceae</taxon>
        <taxon>Nesterenkonia</taxon>
    </lineage>
</organism>
<dbReference type="Proteomes" id="UP000523139">
    <property type="component" value="Unassembled WGS sequence"/>
</dbReference>
<comment type="caution">
    <text evidence="2">The sequence shown here is derived from an EMBL/GenBank/DDBJ whole genome shotgun (WGS) entry which is preliminary data.</text>
</comment>
<reference evidence="2 3" key="1">
    <citation type="submission" date="2020-04" db="EMBL/GenBank/DDBJ databases">
        <title>Nesterenkonia sp. nov., isolated from marine sediment.</title>
        <authorList>
            <person name="Zhang G."/>
        </authorList>
    </citation>
    <scope>NUCLEOTIDE SEQUENCE [LARGE SCALE GENOMIC DNA]</scope>
    <source>
        <strain evidence="2 3">MY13</strain>
    </source>
</reference>
<dbReference type="AlphaFoldDB" id="A0A7X8YDD0"/>
<gene>
    <name evidence="2" type="ORF">HGQ17_05820</name>
</gene>
<dbReference type="SUPFAM" id="SSF55826">
    <property type="entry name" value="YbaK/ProRS associated domain"/>
    <property type="match status" value="1"/>
</dbReference>
<protein>
    <submittedName>
        <fullName evidence="2">YbaK/EbsC family protein</fullName>
    </submittedName>
</protein>
<accession>A0A7X8YDD0</accession>
<dbReference type="InterPro" id="IPR036754">
    <property type="entry name" value="YbaK/aa-tRNA-synt-asso_dom_sf"/>
</dbReference>
<dbReference type="CDD" id="cd04332">
    <property type="entry name" value="YbaK_like"/>
    <property type="match status" value="1"/>
</dbReference>
<dbReference type="PANTHER" id="PTHR30411:SF1">
    <property type="entry name" value="CYTOPLASMIC PROTEIN"/>
    <property type="match status" value="1"/>
</dbReference>